<dbReference type="EMBL" id="JAMZMM010000049">
    <property type="protein sequence ID" value="MCP2728325.1"/>
    <property type="molecule type" value="Genomic_DNA"/>
</dbReference>
<sequence length="296" mass="34355">MRFISPKTDFAFKKIFGSDDSHDILISFLNAIIYSGKQVIQSLEIIDPYNQADILDLKDSYLDVRAVLEDKTTVIIEMQVWNVHAFEKRVIYNLCKTYVNQLKFGQGYSYLNPVIGLTITDFSLFPSTQKVITSFHFQEQEEELSYQEKQLKLLFVELPKFTKKLEDLETLADKWIYFLKEAPSLEVIPPKMREIPQIEKAMNIANQAGLSVDELERLNKQEIFMEDRRGEITFAKIEAERNLLLRQLQRRLGELTSNIIMAIEGLNSQGLESLSEAMWDFSSLEDLLNWLAEYSG</sequence>
<dbReference type="Proteomes" id="UP001204953">
    <property type="component" value="Unassembled WGS sequence"/>
</dbReference>
<dbReference type="PANTHER" id="PTHR41317">
    <property type="entry name" value="PD-(D_E)XK NUCLEASE FAMILY TRANSPOSASE"/>
    <property type="match status" value="1"/>
</dbReference>
<dbReference type="AlphaFoldDB" id="A0AAE3KLA0"/>
<evidence type="ECO:0000259" key="1">
    <source>
        <dbReference type="Pfam" id="PF14261"/>
    </source>
</evidence>
<feature type="domain" description="DUF4351" evidence="1">
    <location>
        <begin position="238"/>
        <end position="291"/>
    </location>
</feature>
<evidence type="ECO:0000313" key="2">
    <source>
        <dbReference type="EMBL" id="MCP2728325.1"/>
    </source>
</evidence>
<dbReference type="InterPro" id="IPR025587">
    <property type="entry name" value="DUF4351"/>
</dbReference>
<dbReference type="RefSeq" id="WP_254011121.1">
    <property type="nucleotide sequence ID" value="NZ_JAMZMM010000049.1"/>
</dbReference>
<organism evidence="2 3">
    <name type="scientific">Limnofasciculus baicalensis BBK-W-15</name>
    <dbReference type="NCBI Taxonomy" id="2699891"/>
    <lineage>
        <taxon>Bacteria</taxon>
        <taxon>Bacillati</taxon>
        <taxon>Cyanobacteriota</taxon>
        <taxon>Cyanophyceae</taxon>
        <taxon>Coleofasciculales</taxon>
        <taxon>Coleofasciculaceae</taxon>
        <taxon>Limnofasciculus</taxon>
        <taxon>Limnofasciculus baicalensis</taxon>
    </lineage>
</organism>
<dbReference type="Pfam" id="PF14261">
    <property type="entry name" value="DUF4351"/>
    <property type="match status" value="1"/>
</dbReference>
<dbReference type="InterPro" id="IPR010106">
    <property type="entry name" value="RpnA"/>
</dbReference>
<name>A0AAE3KLA0_9CYAN</name>
<gene>
    <name evidence="2" type="ORF">NJ959_07535</name>
</gene>
<accession>A0AAE3KLA0</accession>
<proteinExistence type="predicted"/>
<protein>
    <submittedName>
        <fullName evidence="2">Rpn family recombination-promoting nuclease/putative transposase</fullName>
    </submittedName>
</protein>
<dbReference type="PANTHER" id="PTHR41317:SF1">
    <property type="entry name" value="PD-(D_E)XK NUCLEASE FAMILY TRANSPOSASE"/>
    <property type="match status" value="1"/>
</dbReference>
<dbReference type="NCBIfam" id="TIGR01784">
    <property type="entry name" value="T_den_put_tspse"/>
    <property type="match status" value="1"/>
</dbReference>
<dbReference type="Pfam" id="PF12784">
    <property type="entry name" value="PDDEXK_2"/>
    <property type="match status" value="1"/>
</dbReference>
<comment type="caution">
    <text evidence="2">The sequence shown here is derived from an EMBL/GenBank/DDBJ whole genome shotgun (WGS) entry which is preliminary data.</text>
</comment>
<evidence type="ECO:0000313" key="3">
    <source>
        <dbReference type="Proteomes" id="UP001204953"/>
    </source>
</evidence>
<keyword evidence="3" id="KW-1185">Reference proteome</keyword>
<reference evidence="2" key="1">
    <citation type="submission" date="2022-06" db="EMBL/GenBank/DDBJ databases">
        <title>New cyanobacteria of genus Symplocastrum in benthos of Lake Baikal.</title>
        <authorList>
            <person name="Sorokovikova E."/>
            <person name="Tikhonova I."/>
            <person name="Krasnopeev A."/>
            <person name="Evseev P."/>
            <person name="Gladkikh A."/>
            <person name="Belykh O."/>
        </authorList>
    </citation>
    <scope>NUCLEOTIDE SEQUENCE</scope>
    <source>
        <strain evidence="2">BBK-W-15</strain>
    </source>
</reference>